<sequence>MRPAIQQPPSRSQQWRELRRLIDNGASLSNDSLWHHRTYKVGIRYILDLKALYDDAKIHNQLPSPSEPRFSPLMSTKKNAMRQFWDWYETYPEDASFGRDWAINSVIFGMPVGRTPDAYNTLSRVTQPARKKLARAALACPIGLLRRAPEELCDWATQHLAGTYAVNRTPEWKAWEEARTDVEVLKELWVRPQGYMQTLRAVRLKIGDGELAPLPYQGLDMSHPYGPDMTDSKEESTMSDPLLPLPA</sequence>
<comment type="caution">
    <text evidence="2">The sequence shown here is derived from an EMBL/GenBank/DDBJ whole genome shotgun (WGS) entry which is preliminary data.</text>
</comment>
<keyword evidence="3" id="KW-1185">Reference proteome</keyword>
<evidence type="ECO:0000313" key="2">
    <source>
        <dbReference type="EMBL" id="KAF2428323.1"/>
    </source>
</evidence>
<protein>
    <submittedName>
        <fullName evidence="2">Uncharacterized protein</fullName>
    </submittedName>
</protein>
<accession>A0A9P4NN28</accession>
<dbReference type="AlphaFoldDB" id="A0A9P4NN28"/>
<name>A0A9P4NN28_9PEZI</name>
<dbReference type="Proteomes" id="UP000800235">
    <property type="component" value="Unassembled WGS sequence"/>
</dbReference>
<reference evidence="2" key="1">
    <citation type="journal article" date="2020" name="Stud. Mycol.">
        <title>101 Dothideomycetes genomes: a test case for predicting lifestyles and emergence of pathogens.</title>
        <authorList>
            <person name="Haridas S."/>
            <person name="Albert R."/>
            <person name="Binder M."/>
            <person name="Bloem J."/>
            <person name="Labutti K."/>
            <person name="Salamov A."/>
            <person name="Andreopoulos B."/>
            <person name="Baker S."/>
            <person name="Barry K."/>
            <person name="Bills G."/>
            <person name="Bluhm B."/>
            <person name="Cannon C."/>
            <person name="Castanera R."/>
            <person name="Culley D."/>
            <person name="Daum C."/>
            <person name="Ezra D."/>
            <person name="Gonzalez J."/>
            <person name="Henrissat B."/>
            <person name="Kuo A."/>
            <person name="Liang C."/>
            <person name="Lipzen A."/>
            <person name="Lutzoni F."/>
            <person name="Magnuson J."/>
            <person name="Mondo S."/>
            <person name="Nolan M."/>
            <person name="Ohm R."/>
            <person name="Pangilinan J."/>
            <person name="Park H.-J."/>
            <person name="Ramirez L."/>
            <person name="Alfaro M."/>
            <person name="Sun H."/>
            <person name="Tritt A."/>
            <person name="Yoshinaga Y."/>
            <person name="Zwiers L.-H."/>
            <person name="Turgeon B."/>
            <person name="Goodwin S."/>
            <person name="Spatafora J."/>
            <person name="Crous P."/>
            <person name="Grigoriev I."/>
        </authorList>
    </citation>
    <scope>NUCLEOTIDE SEQUENCE</scope>
    <source>
        <strain evidence="2">CBS 130266</strain>
    </source>
</reference>
<proteinExistence type="predicted"/>
<gene>
    <name evidence="2" type="ORF">EJ08DRAFT_699183</name>
</gene>
<evidence type="ECO:0000256" key="1">
    <source>
        <dbReference type="SAM" id="MobiDB-lite"/>
    </source>
</evidence>
<dbReference type="EMBL" id="MU007055">
    <property type="protein sequence ID" value="KAF2428323.1"/>
    <property type="molecule type" value="Genomic_DNA"/>
</dbReference>
<organism evidence="2 3">
    <name type="scientific">Tothia fuscella</name>
    <dbReference type="NCBI Taxonomy" id="1048955"/>
    <lineage>
        <taxon>Eukaryota</taxon>
        <taxon>Fungi</taxon>
        <taxon>Dikarya</taxon>
        <taxon>Ascomycota</taxon>
        <taxon>Pezizomycotina</taxon>
        <taxon>Dothideomycetes</taxon>
        <taxon>Pleosporomycetidae</taxon>
        <taxon>Venturiales</taxon>
        <taxon>Cylindrosympodiaceae</taxon>
        <taxon>Tothia</taxon>
    </lineage>
</organism>
<feature type="region of interest" description="Disordered" evidence="1">
    <location>
        <begin position="218"/>
        <end position="247"/>
    </location>
</feature>
<evidence type="ECO:0000313" key="3">
    <source>
        <dbReference type="Proteomes" id="UP000800235"/>
    </source>
</evidence>